<dbReference type="STRING" id="1263868.RESH_00371"/>
<dbReference type="EMBL" id="ANOF01000011">
    <property type="protein sequence ID" value="EMI29047.1"/>
    <property type="molecule type" value="Genomic_DNA"/>
</dbReference>
<dbReference type="PATRIC" id="fig|1263868.3.peg.404"/>
<dbReference type="AlphaFoldDB" id="M5SMP7"/>
<evidence type="ECO:0000313" key="3">
    <source>
        <dbReference type="Proteomes" id="UP000011996"/>
    </source>
</evidence>
<name>M5SMP7_9BACT</name>
<gene>
    <name evidence="2" type="ORF">RESH_00371</name>
</gene>
<proteinExistence type="predicted"/>
<evidence type="ECO:0000256" key="1">
    <source>
        <dbReference type="SAM" id="MobiDB-lite"/>
    </source>
</evidence>
<sequence length="47" mass="5278">MNVVMPESIPGDVTSFSIERVTQIKKRHSREHNFGDVSNRAKTSFSG</sequence>
<evidence type="ECO:0000313" key="2">
    <source>
        <dbReference type="EMBL" id="EMI29047.1"/>
    </source>
</evidence>
<comment type="caution">
    <text evidence="2">The sequence shown here is derived from an EMBL/GenBank/DDBJ whole genome shotgun (WGS) entry which is preliminary data.</text>
</comment>
<organism evidence="2 3">
    <name type="scientific">Rhodopirellula europaea SH398</name>
    <dbReference type="NCBI Taxonomy" id="1263868"/>
    <lineage>
        <taxon>Bacteria</taxon>
        <taxon>Pseudomonadati</taxon>
        <taxon>Planctomycetota</taxon>
        <taxon>Planctomycetia</taxon>
        <taxon>Pirellulales</taxon>
        <taxon>Pirellulaceae</taxon>
        <taxon>Rhodopirellula</taxon>
    </lineage>
</organism>
<reference evidence="2 3" key="1">
    <citation type="journal article" date="2013" name="Mar. Genomics">
        <title>Expression of sulfatases in Rhodopirellula baltica and the diversity of sulfatases in the genus Rhodopirellula.</title>
        <authorList>
            <person name="Wegner C.E."/>
            <person name="Richter-Heitmann T."/>
            <person name="Klindworth A."/>
            <person name="Klockow C."/>
            <person name="Richter M."/>
            <person name="Achstetter T."/>
            <person name="Glockner F.O."/>
            <person name="Harder J."/>
        </authorList>
    </citation>
    <scope>NUCLEOTIDE SEQUENCE [LARGE SCALE GENOMIC DNA]</scope>
    <source>
        <strain evidence="2 3">SH398</strain>
    </source>
</reference>
<feature type="region of interest" description="Disordered" evidence="1">
    <location>
        <begin position="26"/>
        <end position="47"/>
    </location>
</feature>
<accession>M5SMP7</accession>
<protein>
    <submittedName>
        <fullName evidence="2">Uncharacterized protein</fullName>
    </submittedName>
</protein>
<dbReference type="Proteomes" id="UP000011996">
    <property type="component" value="Unassembled WGS sequence"/>
</dbReference>